<dbReference type="RefSeq" id="WP_121975038.1">
    <property type="nucleotide sequence ID" value="NZ_OOGT01000155.1"/>
</dbReference>
<dbReference type="GO" id="GO:0006935">
    <property type="term" value="P:chemotaxis"/>
    <property type="evidence" value="ECO:0007669"/>
    <property type="project" value="InterPro"/>
</dbReference>
<dbReference type="PROSITE" id="PS50851">
    <property type="entry name" value="CHEW"/>
    <property type="match status" value="1"/>
</dbReference>
<dbReference type="AlphaFoldDB" id="A0A2U3N1T0"/>
<dbReference type="InterPro" id="IPR002545">
    <property type="entry name" value="CheW-lke_dom"/>
</dbReference>
<dbReference type="InterPro" id="IPR036061">
    <property type="entry name" value="CheW-like_dom_sf"/>
</dbReference>
<dbReference type="SMART" id="SM00260">
    <property type="entry name" value="CheW"/>
    <property type="match status" value="1"/>
</dbReference>
<evidence type="ECO:0000313" key="2">
    <source>
        <dbReference type="EMBL" id="SPL71621.1"/>
    </source>
</evidence>
<dbReference type="Pfam" id="PF01584">
    <property type="entry name" value="CheW"/>
    <property type="match status" value="1"/>
</dbReference>
<dbReference type="InterPro" id="IPR039315">
    <property type="entry name" value="CheW"/>
</dbReference>
<name>A0A2U3N1T0_9GAMM</name>
<feature type="domain" description="CheW-like" evidence="1">
    <location>
        <begin position="29"/>
        <end position="169"/>
    </location>
</feature>
<organism evidence="2 3">
    <name type="scientific">Acinetobacter stercoris</name>
    <dbReference type="NCBI Taxonomy" id="2126983"/>
    <lineage>
        <taxon>Bacteria</taxon>
        <taxon>Pseudomonadati</taxon>
        <taxon>Pseudomonadota</taxon>
        <taxon>Gammaproteobacteria</taxon>
        <taxon>Moraxellales</taxon>
        <taxon>Moraxellaceae</taxon>
        <taxon>Acinetobacter</taxon>
    </lineage>
</organism>
<dbReference type="PANTHER" id="PTHR22617:SF43">
    <property type="entry name" value="PROTEIN PILI"/>
    <property type="match status" value="1"/>
</dbReference>
<dbReference type="OrthoDB" id="5298045at2"/>
<evidence type="ECO:0000313" key="3">
    <source>
        <dbReference type="Proteomes" id="UP000245974"/>
    </source>
</evidence>
<dbReference type="Proteomes" id="UP000245974">
    <property type="component" value="Unassembled WGS sequence"/>
</dbReference>
<dbReference type="InParanoid" id="A0A2U3N1T0"/>
<protein>
    <submittedName>
        <fullName evidence="2">Chemotaxis protein CheW</fullName>
    </submittedName>
</protein>
<sequence>MAAKGFIELLRLSQRGKKNLIEHNDETYRWSGIAFEMMGQLFVAPLGEVSEVIFPPKFTTVPKVQNWIKGIANIRGRLLSIADLACFLTGQNTANTATQKIICVSHHEHYMGLSVERVLGIQHFNKKSYFLENPDLNSKVKPYCSGYFHQHNQMWNIFLFSRLLKDPHYMNVTEKR</sequence>
<gene>
    <name evidence="2" type="primary">cheW</name>
    <name evidence="2" type="ORF">KPC_2799</name>
</gene>
<accession>A0A2U3N1T0</accession>
<evidence type="ECO:0000259" key="1">
    <source>
        <dbReference type="PROSITE" id="PS50851"/>
    </source>
</evidence>
<dbReference type="EMBL" id="OOGT01000155">
    <property type="protein sequence ID" value="SPL71621.1"/>
    <property type="molecule type" value="Genomic_DNA"/>
</dbReference>
<dbReference type="Gene3D" id="2.40.50.180">
    <property type="entry name" value="CheA-289, Domain 4"/>
    <property type="match status" value="1"/>
</dbReference>
<dbReference type="Gene3D" id="2.30.30.40">
    <property type="entry name" value="SH3 Domains"/>
    <property type="match status" value="1"/>
</dbReference>
<dbReference type="PANTHER" id="PTHR22617">
    <property type="entry name" value="CHEMOTAXIS SENSOR HISTIDINE KINASE-RELATED"/>
    <property type="match status" value="1"/>
</dbReference>
<dbReference type="GO" id="GO:0005829">
    <property type="term" value="C:cytosol"/>
    <property type="evidence" value="ECO:0007669"/>
    <property type="project" value="TreeGrafter"/>
</dbReference>
<keyword evidence="3" id="KW-1185">Reference proteome</keyword>
<proteinExistence type="predicted"/>
<reference evidence="3" key="1">
    <citation type="submission" date="2018-03" db="EMBL/GenBank/DDBJ databases">
        <authorList>
            <person name="Blom J."/>
        </authorList>
    </citation>
    <scope>NUCLEOTIDE SEQUENCE [LARGE SCALE GENOMIC DNA]</scope>
    <source>
        <strain evidence="3">KPC-SM-21</strain>
    </source>
</reference>
<dbReference type="GO" id="GO:0007165">
    <property type="term" value="P:signal transduction"/>
    <property type="evidence" value="ECO:0007669"/>
    <property type="project" value="InterPro"/>
</dbReference>
<dbReference type="SUPFAM" id="SSF50341">
    <property type="entry name" value="CheW-like"/>
    <property type="match status" value="1"/>
</dbReference>